<proteinExistence type="predicted"/>
<accession>A0AAD5GZM5</accession>
<reference evidence="2" key="1">
    <citation type="submission" date="2020-11" db="EMBL/GenBank/DDBJ databases">
        <title>Chlorella ohadii genome sequencing and assembly.</title>
        <authorList>
            <person name="Murik O."/>
            <person name="Treves H."/>
            <person name="Kedem I."/>
            <person name="Shotland Y."/>
            <person name="Kaplan A."/>
        </authorList>
    </citation>
    <scope>NUCLEOTIDE SEQUENCE</scope>
    <source>
        <strain evidence="2">1</strain>
    </source>
</reference>
<dbReference type="InterPro" id="IPR013083">
    <property type="entry name" value="Znf_RING/FYVE/PHD"/>
</dbReference>
<name>A0AAD5GZM5_9CHLO</name>
<feature type="compositionally biased region" description="Low complexity" evidence="1">
    <location>
        <begin position="123"/>
        <end position="144"/>
    </location>
</feature>
<organism evidence="2 3">
    <name type="scientific">Chlorella ohadii</name>
    <dbReference type="NCBI Taxonomy" id="2649997"/>
    <lineage>
        <taxon>Eukaryota</taxon>
        <taxon>Viridiplantae</taxon>
        <taxon>Chlorophyta</taxon>
        <taxon>core chlorophytes</taxon>
        <taxon>Trebouxiophyceae</taxon>
        <taxon>Chlorellales</taxon>
        <taxon>Chlorellaceae</taxon>
        <taxon>Chlorella clade</taxon>
        <taxon>Chlorella</taxon>
    </lineage>
</organism>
<dbReference type="Proteomes" id="UP001205105">
    <property type="component" value="Unassembled WGS sequence"/>
</dbReference>
<dbReference type="Gene3D" id="3.30.40.10">
    <property type="entry name" value="Zinc/RING finger domain, C3HC4 (zinc finger)"/>
    <property type="match status" value="1"/>
</dbReference>
<keyword evidence="3" id="KW-1185">Reference proteome</keyword>
<feature type="region of interest" description="Disordered" evidence="1">
    <location>
        <begin position="108"/>
        <end position="149"/>
    </location>
</feature>
<evidence type="ECO:0008006" key="4">
    <source>
        <dbReference type="Google" id="ProtNLM"/>
    </source>
</evidence>
<dbReference type="EMBL" id="JADXDR010000241">
    <property type="protein sequence ID" value="KAI7835638.1"/>
    <property type="molecule type" value="Genomic_DNA"/>
</dbReference>
<sequence>MGKQQTYAACCSQRARLDGPGAPAGGSLSSLAPNATCPITLKPLLKLKDPVKDATGVVYERAAVTWFLHALPARKRGRGITMAGSTHEVTLAELVPAGEVVQAKRQAKKAKRQAAEDKQRLEQAQQAQQQAQVQQQPQQHAQQQPVDSQVVDLTADSPRSLLANPAAAEHGPAKILRPTQHLFGQQTWVLAAMAASGALRTQPKAPSPMPDLAKVRGTRLTVHFGQCQAGQA</sequence>
<gene>
    <name evidence="2" type="ORF">COHA_010469</name>
</gene>
<evidence type="ECO:0000256" key="1">
    <source>
        <dbReference type="SAM" id="MobiDB-lite"/>
    </source>
</evidence>
<comment type="caution">
    <text evidence="2">The sequence shown here is derived from an EMBL/GenBank/DDBJ whole genome shotgun (WGS) entry which is preliminary data.</text>
</comment>
<evidence type="ECO:0000313" key="2">
    <source>
        <dbReference type="EMBL" id="KAI7835638.1"/>
    </source>
</evidence>
<evidence type="ECO:0000313" key="3">
    <source>
        <dbReference type="Proteomes" id="UP001205105"/>
    </source>
</evidence>
<dbReference type="AlphaFoldDB" id="A0AAD5GZM5"/>
<protein>
    <recommendedName>
        <fullName evidence="4">U-box domain-containing protein</fullName>
    </recommendedName>
</protein>